<feature type="region of interest" description="Disordered" evidence="1">
    <location>
        <begin position="165"/>
        <end position="221"/>
    </location>
</feature>
<dbReference type="EMBL" id="MU128985">
    <property type="protein sequence ID" value="KAF9512565.1"/>
    <property type="molecule type" value="Genomic_DNA"/>
</dbReference>
<feature type="region of interest" description="Disordered" evidence="1">
    <location>
        <begin position="32"/>
        <end position="53"/>
    </location>
</feature>
<feature type="compositionally biased region" description="Pro residues" evidence="1">
    <location>
        <begin position="34"/>
        <end position="51"/>
    </location>
</feature>
<gene>
    <name evidence="2" type="ORF">BS47DRAFT_1363108</name>
</gene>
<evidence type="ECO:0000313" key="2">
    <source>
        <dbReference type="EMBL" id="KAF9512565.1"/>
    </source>
</evidence>
<accession>A0A9P6AWB4</accession>
<dbReference type="AlphaFoldDB" id="A0A9P6AWB4"/>
<keyword evidence="3" id="KW-1185">Reference proteome</keyword>
<name>A0A9P6AWB4_9AGAM</name>
<proteinExistence type="predicted"/>
<evidence type="ECO:0000256" key="1">
    <source>
        <dbReference type="SAM" id="MobiDB-lite"/>
    </source>
</evidence>
<comment type="caution">
    <text evidence="2">The sequence shown here is derived from an EMBL/GenBank/DDBJ whole genome shotgun (WGS) entry which is preliminary data.</text>
</comment>
<organism evidence="2 3">
    <name type="scientific">Hydnum rufescens UP504</name>
    <dbReference type="NCBI Taxonomy" id="1448309"/>
    <lineage>
        <taxon>Eukaryota</taxon>
        <taxon>Fungi</taxon>
        <taxon>Dikarya</taxon>
        <taxon>Basidiomycota</taxon>
        <taxon>Agaricomycotina</taxon>
        <taxon>Agaricomycetes</taxon>
        <taxon>Cantharellales</taxon>
        <taxon>Hydnaceae</taxon>
        <taxon>Hydnum</taxon>
    </lineage>
</organism>
<protein>
    <submittedName>
        <fullName evidence="2">Uncharacterized protein</fullName>
    </submittedName>
</protein>
<feature type="compositionally biased region" description="Low complexity" evidence="1">
    <location>
        <begin position="171"/>
        <end position="197"/>
    </location>
</feature>
<sequence length="221" mass="24053">MAPPLRPRLVLGMPGGTDIKVANEDPLTAYIPQPLSPPPTVPIIPPPPISPNPTTIMKKHKISGIKVESLPSPKCAKCQSDIIDCWDEVSCHDEVTAKVQIDAATEVKLVKIAAKAKDHQEVREQKECCDLHKLEVEREKLKMKMQLEMMRMQMQMSKGGWQMFSPGSGTSPFGPDTFGGSSSSFSFPGSPSSEGPSLNSPYSVPDTLDTIPSFENGFSDM</sequence>
<reference evidence="2" key="1">
    <citation type="journal article" date="2020" name="Nat. Commun.">
        <title>Large-scale genome sequencing of mycorrhizal fungi provides insights into the early evolution of symbiotic traits.</title>
        <authorList>
            <person name="Miyauchi S."/>
            <person name="Kiss E."/>
            <person name="Kuo A."/>
            <person name="Drula E."/>
            <person name="Kohler A."/>
            <person name="Sanchez-Garcia M."/>
            <person name="Morin E."/>
            <person name="Andreopoulos B."/>
            <person name="Barry K.W."/>
            <person name="Bonito G."/>
            <person name="Buee M."/>
            <person name="Carver A."/>
            <person name="Chen C."/>
            <person name="Cichocki N."/>
            <person name="Clum A."/>
            <person name="Culley D."/>
            <person name="Crous P.W."/>
            <person name="Fauchery L."/>
            <person name="Girlanda M."/>
            <person name="Hayes R.D."/>
            <person name="Keri Z."/>
            <person name="LaButti K."/>
            <person name="Lipzen A."/>
            <person name="Lombard V."/>
            <person name="Magnuson J."/>
            <person name="Maillard F."/>
            <person name="Murat C."/>
            <person name="Nolan M."/>
            <person name="Ohm R.A."/>
            <person name="Pangilinan J."/>
            <person name="Pereira M.F."/>
            <person name="Perotto S."/>
            <person name="Peter M."/>
            <person name="Pfister S."/>
            <person name="Riley R."/>
            <person name="Sitrit Y."/>
            <person name="Stielow J.B."/>
            <person name="Szollosi G."/>
            <person name="Zifcakova L."/>
            <person name="Stursova M."/>
            <person name="Spatafora J.W."/>
            <person name="Tedersoo L."/>
            <person name="Vaario L.M."/>
            <person name="Yamada A."/>
            <person name="Yan M."/>
            <person name="Wang P."/>
            <person name="Xu J."/>
            <person name="Bruns T."/>
            <person name="Baldrian P."/>
            <person name="Vilgalys R."/>
            <person name="Dunand C."/>
            <person name="Henrissat B."/>
            <person name="Grigoriev I.V."/>
            <person name="Hibbett D."/>
            <person name="Nagy L.G."/>
            <person name="Martin F.M."/>
        </authorList>
    </citation>
    <scope>NUCLEOTIDE SEQUENCE</scope>
    <source>
        <strain evidence="2">UP504</strain>
    </source>
</reference>
<dbReference type="Proteomes" id="UP000886523">
    <property type="component" value="Unassembled WGS sequence"/>
</dbReference>
<evidence type="ECO:0000313" key="3">
    <source>
        <dbReference type="Proteomes" id="UP000886523"/>
    </source>
</evidence>